<organism evidence="1 2">
    <name type="scientific">Candidatus Nanosyncoccus alces</name>
    <dbReference type="NCBI Taxonomy" id="2171997"/>
    <lineage>
        <taxon>Bacteria</taxon>
        <taxon>Candidatus Saccharimonadota</taxon>
        <taxon>Candidatus Nanosyncoccalia</taxon>
        <taxon>Candidatus Nanosyncoccales</taxon>
        <taxon>Candidatus Nanosyncoccaceae</taxon>
        <taxon>Candidatus Nanosyncoccus</taxon>
    </lineage>
</organism>
<accession>A0ABY0FMU2</accession>
<comment type="caution">
    <text evidence="1">The sequence shown here is derived from an EMBL/GenBank/DDBJ whole genome shotgun (WGS) entry which is preliminary data.</text>
</comment>
<evidence type="ECO:0000313" key="1">
    <source>
        <dbReference type="EMBL" id="RYC74503.1"/>
    </source>
</evidence>
<reference evidence="1 2" key="2">
    <citation type="journal article" date="2020" name="Cell Rep.">
        <title>Acquisition and Adaptation of Ultra-small Parasitic Reduced Genome Bacteria to Mammalian Hosts.</title>
        <authorList>
            <person name="McLean J.S."/>
            <person name="Bor B."/>
            <person name="Kerns K.A."/>
            <person name="Liu Q."/>
            <person name="To T.T."/>
            <person name="Solden L."/>
            <person name="Hendrickson E.L."/>
            <person name="Wrighton K."/>
            <person name="Shi W."/>
            <person name="He X."/>
        </authorList>
    </citation>
    <scope>NUCLEOTIDE SEQUENCE [LARGE SCALE GENOMIC DNA]</scope>
    <source>
        <strain evidence="1 2">TM7_G3_2_Rum_HOT_351B</strain>
    </source>
</reference>
<dbReference type="RefSeq" id="WP_129735339.1">
    <property type="nucleotide sequence ID" value="NZ_PRLM01000006.1"/>
</dbReference>
<sequence length="301" mass="33751">MDNKVISKAINKKFNEKTARAAYSDLKILAAEEILQLTRSEFCKPLKLTVCESEKDGKKRVTVTGDKVGTLATLQFEGKKWIALEGSKMTLEEFETYTDPELVAEIMSNDTTGAYEEDAMMPDGLVPIVEAVEIYSRDTDVHKLVKDYMTNSIGKISSSVSGIAELISSIDNVDQTRMLTALIDALDNRQNEPNTYLESTYKDFLKANPFGADKIVHALCVDYWTISDEEWRLLESPKSKVTNKGRTPLREIILKKGARYTEAVRKIAGKAVITGTIYPAITLKVAKIRLDILFRPMFFAD</sequence>
<dbReference type="EMBL" id="PRLM01000006">
    <property type="protein sequence ID" value="RYC74503.1"/>
    <property type="molecule type" value="Genomic_DNA"/>
</dbReference>
<evidence type="ECO:0000313" key="2">
    <source>
        <dbReference type="Proteomes" id="UP001191019"/>
    </source>
</evidence>
<reference evidence="1 2" key="1">
    <citation type="journal article" date="2018" name="bioRxiv">
        <title>Evidence of independent acquisition and adaption of ultra-small bacteria to human hosts across the highly diverse yet reduced genomes of the phylum Saccharibacteria.</title>
        <authorList>
            <person name="McLean J.S."/>
            <person name="Bor B."/>
            <person name="To T.T."/>
            <person name="Liu Q."/>
            <person name="Kearns K.A."/>
            <person name="Solden L.M."/>
            <person name="Wrighton K.C."/>
            <person name="He X."/>
            <person name="Shi W."/>
        </authorList>
    </citation>
    <scope>NUCLEOTIDE SEQUENCE [LARGE SCALE GENOMIC DNA]</scope>
    <source>
        <strain evidence="1 2">TM7_G3_2_Rum_HOT_351B</strain>
    </source>
</reference>
<name>A0ABY0FMU2_9BACT</name>
<keyword evidence="2" id="KW-1185">Reference proteome</keyword>
<proteinExistence type="predicted"/>
<gene>
    <name evidence="1" type="ORF">G3RUM_00659</name>
</gene>
<protein>
    <submittedName>
        <fullName evidence="1">Uncharacterized protein</fullName>
    </submittedName>
</protein>
<dbReference type="Proteomes" id="UP001191019">
    <property type="component" value="Unassembled WGS sequence"/>
</dbReference>